<dbReference type="InterPro" id="IPR051465">
    <property type="entry name" value="Cell_Envelope_Struct_Comp"/>
</dbReference>
<dbReference type="KEGG" id="paun:MJA45_22875"/>
<dbReference type="PANTHER" id="PTHR43308:SF5">
    <property type="entry name" value="S-LAYER PROTEIN _ PEPTIDOGLYCAN ENDO-BETA-N-ACETYLGLUCOSAMINIDASE"/>
    <property type="match status" value="1"/>
</dbReference>
<accession>A0AA96LC51</accession>
<dbReference type="AlphaFoldDB" id="A0AA96LC51"/>
<name>A0AA96LC51_9BACL</name>
<evidence type="ECO:0000313" key="2">
    <source>
        <dbReference type="EMBL" id="WNQ10433.1"/>
    </source>
</evidence>
<dbReference type="InterPro" id="IPR001119">
    <property type="entry name" value="SLH_dom"/>
</dbReference>
<dbReference type="Proteomes" id="UP001305702">
    <property type="component" value="Chromosome"/>
</dbReference>
<evidence type="ECO:0000313" key="3">
    <source>
        <dbReference type="Proteomes" id="UP001305702"/>
    </source>
</evidence>
<dbReference type="EMBL" id="CP130318">
    <property type="protein sequence ID" value="WNQ10433.1"/>
    <property type="molecule type" value="Genomic_DNA"/>
</dbReference>
<dbReference type="PROSITE" id="PS51272">
    <property type="entry name" value="SLH"/>
    <property type="match status" value="3"/>
</dbReference>
<keyword evidence="3" id="KW-1185">Reference proteome</keyword>
<evidence type="ECO:0000259" key="1">
    <source>
        <dbReference type="PROSITE" id="PS51272"/>
    </source>
</evidence>
<proteinExistence type="predicted"/>
<dbReference type="PANTHER" id="PTHR43308">
    <property type="entry name" value="OUTER MEMBRANE PROTEIN ALPHA-RELATED"/>
    <property type="match status" value="1"/>
</dbReference>
<feature type="domain" description="SLH" evidence="1">
    <location>
        <begin position="481"/>
        <end position="541"/>
    </location>
</feature>
<feature type="domain" description="SLH" evidence="1">
    <location>
        <begin position="414"/>
        <end position="474"/>
    </location>
</feature>
<dbReference type="Pfam" id="PF00395">
    <property type="entry name" value="SLH"/>
    <property type="match status" value="3"/>
</dbReference>
<organism evidence="2 3">
    <name type="scientific">Paenibacillus aurantius</name>
    <dbReference type="NCBI Taxonomy" id="2918900"/>
    <lineage>
        <taxon>Bacteria</taxon>
        <taxon>Bacillati</taxon>
        <taxon>Bacillota</taxon>
        <taxon>Bacilli</taxon>
        <taxon>Bacillales</taxon>
        <taxon>Paenibacillaceae</taxon>
        <taxon>Paenibacillus</taxon>
    </lineage>
</organism>
<gene>
    <name evidence="2" type="ORF">MJA45_22875</name>
</gene>
<sequence>MQPRQSNANQKREKREKNLFKKPVMKKTSAILSTALVASVLSPVIAFAGSWLNNNSYESSTGKFATTVSTDVYNPAGVSVKVYDQNGNYITTVNDATYERYETTVSGATYYYYDVTGSVTANTYSSLKLWADGVTDAVYVTPAPPAGYGGGLFPGSNIVNSDGRANAALLEALVKNNTNAELKISGEFVLLPATALAAGKNLTIFNDTGSYTLPLDKLDIDAHAKALGVDAKDLWIRVQIAKVSGDALTAVQSAAKEVNGTVIGDSVDFKVTAETAGKTAIDVSFGQTYVKRTINIDKGYTTINTNTNTAAVYDPATQTLSFVPSTFGAKGEKAEVVIWRVGNSVYTVLESNNSFTDIATHWAKGNIELLANKLVVDGYEDGSFGAERSITRAEFAALIVRALGITPTVTSNTYFTDVATGQWYTNIVNTAASAGLIDGYADRTFQPNAKINREELAALVVRAMKYAGKEVTVDATEQASLLTKFTDAKQIVWGQAEVAAAIKSGIVDGMTDTTLSIRSDATRAQSATMLKRFLEKTDFIN</sequence>
<dbReference type="RefSeq" id="WP_315604207.1">
    <property type="nucleotide sequence ID" value="NZ_CP130318.1"/>
</dbReference>
<feature type="domain" description="SLH" evidence="1">
    <location>
        <begin position="350"/>
        <end position="413"/>
    </location>
</feature>
<reference evidence="2 3" key="1">
    <citation type="submission" date="2022-02" db="EMBL/GenBank/DDBJ databases">
        <title>Paenibacillus sp. MBLB1776 Whole Genome Shotgun Sequencing.</title>
        <authorList>
            <person name="Hwang C.Y."/>
            <person name="Cho E.-S."/>
            <person name="Seo M.-J."/>
        </authorList>
    </citation>
    <scope>NUCLEOTIDE SEQUENCE [LARGE SCALE GENOMIC DNA]</scope>
    <source>
        <strain evidence="2 3">MBLB1776</strain>
    </source>
</reference>
<protein>
    <submittedName>
        <fullName evidence="2">S-layer homology domain-containing protein</fullName>
    </submittedName>
</protein>